<evidence type="ECO:0000313" key="3">
    <source>
        <dbReference type="Proteomes" id="UP001500630"/>
    </source>
</evidence>
<keyword evidence="3" id="KW-1185">Reference proteome</keyword>
<dbReference type="EMBL" id="BAABDQ010000029">
    <property type="protein sequence ID" value="GAA3594173.1"/>
    <property type="molecule type" value="Genomic_DNA"/>
</dbReference>
<accession>A0ABP6Z0U0</accession>
<feature type="region of interest" description="Disordered" evidence="1">
    <location>
        <begin position="55"/>
        <end position="89"/>
    </location>
</feature>
<name>A0ABP6Z0U0_9ACTN</name>
<dbReference type="InterPro" id="IPR036396">
    <property type="entry name" value="Cyt_P450_sf"/>
</dbReference>
<evidence type="ECO:0000256" key="1">
    <source>
        <dbReference type="SAM" id="MobiDB-lite"/>
    </source>
</evidence>
<dbReference type="SUPFAM" id="SSF48264">
    <property type="entry name" value="Cytochrome P450"/>
    <property type="match status" value="1"/>
</dbReference>
<dbReference type="Proteomes" id="UP001500630">
    <property type="component" value="Unassembled WGS sequence"/>
</dbReference>
<gene>
    <name evidence="2" type="ORF">GCM10022419_091600</name>
</gene>
<dbReference type="RefSeq" id="WP_345572260.1">
    <property type="nucleotide sequence ID" value="NZ_BAABDQ010000029.1"/>
</dbReference>
<dbReference type="Gene3D" id="1.10.630.10">
    <property type="entry name" value="Cytochrome P450"/>
    <property type="match status" value="1"/>
</dbReference>
<sequence length="89" mass="9370">MHRDRDLIGRAPAETLRYTPPVHVIMRQTSAVAEIAGGLVPAGATVICLIGAATSATTPTPAPSTSARTVHPPHPLTGMRAVSRRRAPW</sequence>
<reference evidence="3" key="1">
    <citation type="journal article" date="2019" name="Int. J. Syst. Evol. Microbiol.">
        <title>The Global Catalogue of Microorganisms (GCM) 10K type strain sequencing project: providing services to taxonomists for standard genome sequencing and annotation.</title>
        <authorList>
            <consortium name="The Broad Institute Genomics Platform"/>
            <consortium name="The Broad Institute Genome Sequencing Center for Infectious Disease"/>
            <person name="Wu L."/>
            <person name="Ma J."/>
        </authorList>
    </citation>
    <scope>NUCLEOTIDE SEQUENCE [LARGE SCALE GENOMIC DNA]</scope>
    <source>
        <strain evidence="3">JCM 17326</strain>
    </source>
</reference>
<organism evidence="2 3">
    <name type="scientific">Nonomuraea rosea</name>
    <dbReference type="NCBI Taxonomy" id="638574"/>
    <lineage>
        <taxon>Bacteria</taxon>
        <taxon>Bacillati</taxon>
        <taxon>Actinomycetota</taxon>
        <taxon>Actinomycetes</taxon>
        <taxon>Streptosporangiales</taxon>
        <taxon>Streptosporangiaceae</taxon>
        <taxon>Nonomuraea</taxon>
    </lineage>
</organism>
<protein>
    <submittedName>
        <fullName evidence="2">Uncharacterized protein</fullName>
    </submittedName>
</protein>
<comment type="caution">
    <text evidence="2">The sequence shown here is derived from an EMBL/GenBank/DDBJ whole genome shotgun (WGS) entry which is preliminary data.</text>
</comment>
<proteinExistence type="predicted"/>
<feature type="compositionally biased region" description="Low complexity" evidence="1">
    <location>
        <begin position="55"/>
        <end position="67"/>
    </location>
</feature>
<evidence type="ECO:0000313" key="2">
    <source>
        <dbReference type="EMBL" id="GAA3594173.1"/>
    </source>
</evidence>